<dbReference type="Proteomes" id="UP000694906">
    <property type="component" value="Unplaced"/>
</dbReference>
<accession>A0AAX6QSN1</accession>
<name>A0AAX6QSN1_HETGA</name>
<keyword evidence="2" id="KW-1185">Reference proteome</keyword>
<dbReference type="KEGG" id="hgl:101725834"/>
<evidence type="ECO:0000313" key="3">
    <source>
        <dbReference type="RefSeq" id="XP_012924900.1"/>
    </source>
</evidence>
<feature type="signal peptide" evidence="1">
    <location>
        <begin position="1"/>
        <end position="25"/>
    </location>
</feature>
<dbReference type="PANTHER" id="PTHR41687">
    <property type="entry name" value="SMALL INTEGRAL MEMBRANE PROTEIN 9"/>
    <property type="match status" value="1"/>
</dbReference>
<evidence type="ECO:0000256" key="1">
    <source>
        <dbReference type="SAM" id="SignalP"/>
    </source>
</evidence>
<gene>
    <name evidence="3" type="primary">Smim9</name>
</gene>
<proteinExistence type="predicted"/>
<dbReference type="InterPro" id="IPR038853">
    <property type="entry name" value="Smim9"/>
</dbReference>
<evidence type="ECO:0000313" key="2">
    <source>
        <dbReference type="Proteomes" id="UP000694906"/>
    </source>
</evidence>
<dbReference type="GeneID" id="101725834"/>
<reference evidence="3" key="1">
    <citation type="submission" date="2025-08" db="UniProtKB">
        <authorList>
            <consortium name="RefSeq"/>
        </authorList>
    </citation>
    <scope>IDENTIFICATION</scope>
</reference>
<protein>
    <submittedName>
        <fullName evidence="3">Small integral membrane protein 9</fullName>
    </submittedName>
</protein>
<dbReference type="AlphaFoldDB" id="A0AAX6QSN1"/>
<dbReference type="CTD" id="100132963"/>
<feature type="chain" id="PRO_5043915375" evidence="1">
    <location>
        <begin position="26"/>
        <end position="82"/>
    </location>
</feature>
<keyword evidence="1" id="KW-0732">Signal</keyword>
<organism evidence="2 3">
    <name type="scientific">Heterocephalus glaber</name>
    <name type="common">Naked mole rat</name>
    <dbReference type="NCBI Taxonomy" id="10181"/>
    <lineage>
        <taxon>Eukaryota</taxon>
        <taxon>Metazoa</taxon>
        <taxon>Chordata</taxon>
        <taxon>Craniata</taxon>
        <taxon>Vertebrata</taxon>
        <taxon>Euteleostomi</taxon>
        <taxon>Mammalia</taxon>
        <taxon>Eutheria</taxon>
        <taxon>Euarchontoglires</taxon>
        <taxon>Glires</taxon>
        <taxon>Rodentia</taxon>
        <taxon>Hystricomorpha</taxon>
        <taxon>Bathyergidae</taxon>
        <taxon>Heterocephalus</taxon>
    </lineage>
</organism>
<dbReference type="PANTHER" id="PTHR41687:SF1">
    <property type="entry name" value="SMALL INTEGRAL MEMBRANE PROTEIN 9"/>
    <property type="match status" value="1"/>
</dbReference>
<dbReference type="RefSeq" id="XP_012924900.1">
    <property type="nucleotide sequence ID" value="XM_013069446.1"/>
</dbReference>
<sequence length="82" mass="9005">MEPPKLFCIAFRLCSLTCSLFEAEASPPSRLPGFGMQEKSGWKPCSRGNQMSWLSNFRAHLGKLIRNAAPPAAMLGTLCCLM</sequence>